<proteinExistence type="predicted"/>
<keyword evidence="2" id="KW-1185">Reference proteome</keyword>
<accession>A0A944GWL6</accession>
<evidence type="ECO:0000313" key="1">
    <source>
        <dbReference type="EMBL" id="MBS8263511.1"/>
    </source>
</evidence>
<name>A0A944GWL6_9BACI</name>
<dbReference type="RefSeq" id="WP_213366995.1">
    <property type="nucleotide sequence ID" value="NZ_QTKX01000001.1"/>
</dbReference>
<dbReference type="EMBL" id="QTKX01000001">
    <property type="protein sequence ID" value="MBS8263511.1"/>
    <property type="molecule type" value="Genomic_DNA"/>
</dbReference>
<reference evidence="1 2" key="1">
    <citation type="journal article" date="2021" name="Microorganisms">
        <title>Bacterial Dimethylsulfoniopropionate Biosynthesis in the East China Sea.</title>
        <authorList>
            <person name="Liu J."/>
            <person name="Zhang Y."/>
            <person name="Liu J."/>
            <person name="Zhong H."/>
            <person name="Williams B.T."/>
            <person name="Zheng Y."/>
            <person name="Curson A.R.J."/>
            <person name="Sun C."/>
            <person name="Sun H."/>
            <person name="Song D."/>
            <person name="Wagner Mackenzie B."/>
            <person name="Bermejo Martinez A."/>
            <person name="Todd J.D."/>
            <person name="Zhang X.H."/>
        </authorList>
    </citation>
    <scope>NUCLEOTIDE SEQUENCE [LARGE SCALE GENOMIC DNA]</scope>
    <source>
        <strain evidence="1 2">ESS08</strain>
    </source>
</reference>
<gene>
    <name evidence="1" type="ORF">DYI25_03530</name>
</gene>
<organism evidence="1 2">
    <name type="scientific">Mesobacillus boroniphilus</name>
    <dbReference type="NCBI Taxonomy" id="308892"/>
    <lineage>
        <taxon>Bacteria</taxon>
        <taxon>Bacillati</taxon>
        <taxon>Bacillota</taxon>
        <taxon>Bacilli</taxon>
        <taxon>Bacillales</taxon>
        <taxon>Bacillaceae</taxon>
        <taxon>Mesobacillus</taxon>
    </lineage>
</organism>
<protein>
    <submittedName>
        <fullName evidence="1">Uncharacterized protein</fullName>
    </submittedName>
</protein>
<comment type="caution">
    <text evidence="1">The sequence shown here is derived from an EMBL/GenBank/DDBJ whole genome shotgun (WGS) entry which is preliminary data.</text>
</comment>
<dbReference type="AlphaFoldDB" id="A0A944GWL6"/>
<dbReference type="Proteomes" id="UP000761411">
    <property type="component" value="Unassembled WGS sequence"/>
</dbReference>
<evidence type="ECO:0000313" key="2">
    <source>
        <dbReference type="Proteomes" id="UP000761411"/>
    </source>
</evidence>
<sequence>MALKNDFYRMNEMGLILLYETEGQGRTEDNGEHSRKEVGAALFWQVQDMWPGMLILEVLNDP</sequence>